<dbReference type="GO" id="GO:0000981">
    <property type="term" value="F:DNA-binding transcription factor activity, RNA polymerase II-specific"/>
    <property type="evidence" value="ECO:0007669"/>
    <property type="project" value="TreeGrafter"/>
</dbReference>
<dbReference type="InterPro" id="IPR003150">
    <property type="entry name" value="DNA-bd_RFX"/>
</dbReference>
<keyword evidence="3 8" id="KW-0238">DNA-binding</keyword>
<dbReference type="PROSITE" id="PS51526">
    <property type="entry name" value="RFX_DBD"/>
    <property type="match status" value="1"/>
</dbReference>
<sequence>GMQQTATTTATTATAATTKVTAAPSATEIGVSSAGSVTAVTSTSQPSVKLEQLTAATATTTAAQVITVVAPSHTTQAHGQPVVVQVSSGGQFIAVAVSPDNATQTTNSQPDATSASVGTPATNVSTEDEDQATSSFDDFASAAAYTNGNSNSAAMTYYTTDSYTTATAYYNSSVTYSQDAKQLQHSSGDNAVTVNNNASSNTTTTALLINPFSLHTASDTNSTATNANSAAIVASVVANAATNSSATAIVATPAVVTTGPATNLHHQNVRDMDIVHVQWLIENYETAEGVSLPRSTLYSHYQQHCQQHGIEPVNAASFGKLIRSVFIGLRTRRLGTRGNSKYHYYGIRVKPGSTLSRIMDQSGSGTVTAESGQPATKRSKTNAPVTSTPAKSSTSSQVNTEATHQATLTATSPEVLQTYLGDPKSILSSVWPEEPTVSNNDTDSPSALATRFAACYRKHYEQVINSIGNLQFNAVEELWHQFWQGEGNSKGDSLSLSVEQLHQLTATTSPSSEDDTITSLADWIIQTDYTLYNSVITSLLLPNLLKPIPQQLTQQIRNFAKNINCWMSNALIGFDETFIALKVSAVSAFSHTLRRYTSLNHLSSAARAVLQNQQQIEQMISDLNRVDFKNVQEQASWVCQCDDHLVEQIEQSFKLLLQEANPFDKWGLWCEQVLDMCLQDNEVRSSTQFFFKWGFYSSLVMRDLTLRSASSFGSFHLIRLLFDEYIFYLIEHRVAKQTGKTPLQVLGEVCIKLLLRKLTFRFFLGSISSKSKQFGSKLNRNHVFLK</sequence>
<dbReference type="InterPro" id="IPR039779">
    <property type="entry name" value="RFX-like"/>
</dbReference>
<dbReference type="Gene3D" id="1.10.10.10">
    <property type="entry name" value="Winged helix-like DNA-binding domain superfamily/Winged helix DNA-binding domain"/>
    <property type="match status" value="1"/>
</dbReference>
<evidence type="ECO:0000256" key="1">
    <source>
        <dbReference type="ARBA" id="ARBA00004123"/>
    </source>
</evidence>
<evidence type="ECO:0000256" key="4">
    <source>
        <dbReference type="ARBA" id="ARBA00023163"/>
    </source>
</evidence>
<dbReference type="Pfam" id="PF25340">
    <property type="entry name" value="BCD_RFX"/>
    <property type="match status" value="1"/>
</dbReference>
<name>A0A443SKD5_9ACAR</name>
<dbReference type="PANTHER" id="PTHR12619:SF33">
    <property type="entry name" value="RFX, ISOFORM H"/>
    <property type="match status" value="1"/>
</dbReference>
<reference evidence="8 9" key="1">
    <citation type="journal article" date="2018" name="Gigascience">
        <title>Genomes of trombidid mites reveal novel predicted allergens and laterally-transferred genes associated with secondary metabolism.</title>
        <authorList>
            <person name="Dong X."/>
            <person name="Chaisiri K."/>
            <person name="Xia D."/>
            <person name="Armstrong S.D."/>
            <person name="Fang Y."/>
            <person name="Donnelly M.J."/>
            <person name="Kadowaki T."/>
            <person name="McGarry J.W."/>
            <person name="Darby A.C."/>
            <person name="Makepeace B.L."/>
        </authorList>
    </citation>
    <scope>NUCLEOTIDE SEQUENCE [LARGE SCALE GENOMIC DNA]</scope>
    <source>
        <strain evidence="8">UoL-UT</strain>
    </source>
</reference>
<dbReference type="Pfam" id="PF02257">
    <property type="entry name" value="RFX_DNA_binding"/>
    <property type="match status" value="1"/>
</dbReference>
<dbReference type="PANTHER" id="PTHR12619">
    <property type="entry name" value="RFX TRANSCRIPTION FACTOR FAMILY"/>
    <property type="match status" value="1"/>
</dbReference>
<dbReference type="Proteomes" id="UP000288716">
    <property type="component" value="Unassembled WGS sequence"/>
</dbReference>
<evidence type="ECO:0000256" key="6">
    <source>
        <dbReference type="SAM" id="MobiDB-lite"/>
    </source>
</evidence>
<dbReference type="InterPro" id="IPR036390">
    <property type="entry name" value="WH_DNA-bd_sf"/>
</dbReference>
<dbReference type="FunFam" id="1.10.10.10:FF:000017">
    <property type="entry name" value="transcription factor RFX3 isoform X1"/>
    <property type="match status" value="1"/>
</dbReference>
<protein>
    <submittedName>
        <fullName evidence="8">DNA-binding protein RFX2-like isoform X4</fullName>
    </submittedName>
</protein>
<comment type="subcellular location">
    <subcellularLocation>
        <location evidence="1">Nucleus</location>
    </subcellularLocation>
</comment>
<proteinExistence type="predicted"/>
<evidence type="ECO:0000256" key="2">
    <source>
        <dbReference type="ARBA" id="ARBA00023015"/>
    </source>
</evidence>
<dbReference type="InterPro" id="IPR036388">
    <property type="entry name" value="WH-like_DNA-bd_sf"/>
</dbReference>
<keyword evidence="9" id="KW-1185">Reference proteome</keyword>
<keyword evidence="2" id="KW-0805">Transcription regulation</keyword>
<dbReference type="VEuPathDB" id="VectorBase:LDEU004041"/>
<evidence type="ECO:0000256" key="5">
    <source>
        <dbReference type="ARBA" id="ARBA00023242"/>
    </source>
</evidence>
<dbReference type="GO" id="GO:0005634">
    <property type="term" value="C:nucleus"/>
    <property type="evidence" value="ECO:0007669"/>
    <property type="project" value="UniProtKB-SubCell"/>
</dbReference>
<feature type="compositionally biased region" description="Polar residues" evidence="6">
    <location>
        <begin position="101"/>
        <end position="125"/>
    </location>
</feature>
<dbReference type="AlphaFoldDB" id="A0A443SKD5"/>
<dbReference type="EMBL" id="NCKV01001637">
    <property type="protein sequence ID" value="RWS27998.1"/>
    <property type="molecule type" value="Genomic_DNA"/>
</dbReference>
<evidence type="ECO:0000259" key="7">
    <source>
        <dbReference type="PROSITE" id="PS51526"/>
    </source>
</evidence>
<feature type="domain" description="RFX-type winged-helix" evidence="7">
    <location>
        <begin position="276"/>
        <end position="351"/>
    </location>
</feature>
<feature type="region of interest" description="Disordered" evidence="6">
    <location>
        <begin position="355"/>
        <end position="405"/>
    </location>
</feature>
<organism evidence="8 9">
    <name type="scientific">Leptotrombidium deliense</name>
    <dbReference type="NCBI Taxonomy" id="299467"/>
    <lineage>
        <taxon>Eukaryota</taxon>
        <taxon>Metazoa</taxon>
        <taxon>Ecdysozoa</taxon>
        <taxon>Arthropoda</taxon>
        <taxon>Chelicerata</taxon>
        <taxon>Arachnida</taxon>
        <taxon>Acari</taxon>
        <taxon>Acariformes</taxon>
        <taxon>Trombidiformes</taxon>
        <taxon>Prostigmata</taxon>
        <taxon>Anystina</taxon>
        <taxon>Parasitengona</taxon>
        <taxon>Trombiculoidea</taxon>
        <taxon>Trombiculidae</taxon>
        <taxon>Leptotrombidium</taxon>
    </lineage>
</organism>
<accession>A0A443SKD5</accession>
<feature type="region of interest" description="Disordered" evidence="6">
    <location>
        <begin position="101"/>
        <end position="133"/>
    </location>
</feature>
<dbReference type="InterPro" id="IPR057321">
    <property type="entry name" value="RFX1-4/6/8-like_BCD"/>
</dbReference>
<comment type="caution">
    <text evidence="8">The sequence shown here is derived from an EMBL/GenBank/DDBJ whole genome shotgun (WGS) entry which is preliminary data.</text>
</comment>
<feature type="non-terminal residue" evidence="8">
    <location>
        <position position="1"/>
    </location>
</feature>
<dbReference type="OrthoDB" id="10056949at2759"/>
<keyword evidence="4" id="KW-0804">Transcription</keyword>
<dbReference type="GO" id="GO:0000978">
    <property type="term" value="F:RNA polymerase II cis-regulatory region sequence-specific DNA binding"/>
    <property type="evidence" value="ECO:0007669"/>
    <property type="project" value="TreeGrafter"/>
</dbReference>
<dbReference type="STRING" id="299467.A0A443SKD5"/>
<evidence type="ECO:0000313" key="8">
    <source>
        <dbReference type="EMBL" id="RWS27998.1"/>
    </source>
</evidence>
<keyword evidence="5" id="KW-0539">Nucleus</keyword>
<dbReference type="SUPFAM" id="SSF46785">
    <property type="entry name" value="Winged helix' DNA-binding domain"/>
    <property type="match status" value="1"/>
</dbReference>
<gene>
    <name evidence="8" type="ORF">B4U80_11023</name>
</gene>
<evidence type="ECO:0000256" key="3">
    <source>
        <dbReference type="ARBA" id="ARBA00023125"/>
    </source>
</evidence>
<evidence type="ECO:0000313" key="9">
    <source>
        <dbReference type="Proteomes" id="UP000288716"/>
    </source>
</evidence>